<dbReference type="InterPro" id="IPR018114">
    <property type="entry name" value="TRYPSIN_HIS"/>
</dbReference>
<evidence type="ECO:0000256" key="1">
    <source>
        <dbReference type="ARBA" id="ARBA00007664"/>
    </source>
</evidence>
<keyword evidence="3 6" id="KW-0378">Hydrolase</keyword>
<sequence>MQKTTTRNSKIQTKRFQTSSTTNLSVKKISNQKSTPAIVIKESSNNIDPAKMTLSFVLTVKFFLVYLLSSYLWNSYSLPGGGGGAGSSSAILGISDSDGGGGGGVNFLKWPSVSEIIPSFLSNNQLNPPNNDSTAEKSNKNYCTDDVDSIPMTVVEKQLPCHHNIDGNNDDERIVDGELVGIGQRSYQIALFRRDKFACGGSFVSRRFILTAAHCVNGYQPENLKIRYASRQYDSGPLMAIHSIHVHPDYNPSLVRNDLALLRLTYPLPKIPLLISSVELNEKSNLEANQSVIVSGWGRTGRSLPISKRLLMAKLRIVDTEECQQQWSTMFQVNSESMICAGDLDKSACNGDSGGPLTFDIDGGNKLIGIVSVGSSTCLSAKRPNIYTNVAYFHDWIQKTINENY</sequence>
<dbReference type="PANTHER" id="PTHR24276">
    <property type="entry name" value="POLYSERASE-RELATED"/>
    <property type="match status" value="1"/>
</dbReference>
<evidence type="ECO:0000256" key="6">
    <source>
        <dbReference type="RuleBase" id="RU363034"/>
    </source>
</evidence>
<keyword evidence="8" id="KW-0812">Transmembrane</keyword>
<evidence type="ECO:0000259" key="9">
    <source>
        <dbReference type="PROSITE" id="PS50240"/>
    </source>
</evidence>
<evidence type="ECO:0000256" key="2">
    <source>
        <dbReference type="ARBA" id="ARBA00022670"/>
    </source>
</evidence>
<gene>
    <name evidence="10" type="ORF">DERP_014967</name>
</gene>
<dbReference type="Gene3D" id="2.40.10.10">
    <property type="entry name" value="Trypsin-like serine proteases"/>
    <property type="match status" value="1"/>
</dbReference>
<dbReference type="PROSITE" id="PS00134">
    <property type="entry name" value="TRYPSIN_HIS"/>
    <property type="match status" value="1"/>
</dbReference>
<dbReference type="PROSITE" id="PS00135">
    <property type="entry name" value="TRYPSIN_SER"/>
    <property type="match status" value="1"/>
</dbReference>
<dbReference type="SUPFAM" id="SSF50494">
    <property type="entry name" value="Trypsin-like serine proteases"/>
    <property type="match status" value="1"/>
</dbReference>
<protein>
    <recommendedName>
        <fullName evidence="9">Peptidase S1 domain-containing protein</fullName>
    </recommendedName>
</protein>
<dbReference type="SMART" id="SM00020">
    <property type="entry name" value="Tryp_SPc"/>
    <property type="match status" value="1"/>
</dbReference>
<dbReference type="CDD" id="cd00190">
    <property type="entry name" value="Tryp_SPc"/>
    <property type="match status" value="1"/>
</dbReference>
<feature type="transmembrane region" description="Helical" evidence="8">
    <location>
        <begin position="53"/>
        <end position="73"/>
    </location>
</feature>
<evidence type="ECO:0000313" key="11">
    <source>
        <dbReference type="Proteomes" id="UP000887458"/>
    </source>
</evidence>
<reference evidence="10 11" key="1">
    <citation type="journal article" date="2018" name="J. Allergy Clin. Immunol.">
        <title>High-quality assembly of Dermatophagoides pteronyssinus genome and transcriptome reveals a wide range of novel allergens.</title>
        <authorList>
            <person name="Liu X.Y."/>
            <person name="Yang K.Y."/>
            <person name="Wang M.Q."/>
            <person name="Kwok J.S."/>
            <person name="Zeng X."/>
            <person name="Yang Z."/>
            <person name="Xiao X.J."/>
            <person name="Lau C.P."/>
            <person name="Li Y."/>
            <person name="Huang Z.M."/>
            <person name="Ba J.G."/>
            <person name="Yim A.K."/>
            <person name="Ouyang C.Y."/>
            <person name="Ngai S.M."/>
            <person name="Chan T.F."/>
            <person name="Leung E.L."/>
            <person name="Liu L."/>
            <person name="Liu Z.G."/>
            <person name="Tsui S.K."/>
        </authorList>
    </citation>
    <scope>NUCLEOTIDE SEQUENCE [LARGE SCALE GENOMIC DNA]</scope>
    <source>
        <strain evidence="10">Derp</strain>
    </source>
</reference>
<dbReference type="InterPro" id="IPR001254">
    <property type="entry name" value="Trypsin_dom"/>
</dbReference>
<keyword evidence="8" id="KW-0472">Membrane</keyword>
<evidence type="ECO:0000256" key="5">
    <source>
        <dbReference type="ARBA" id="ARBA00023157"/>
    </source>
</evidence>
<dbReference type="PANTHER" id="PTHR24276:SF91">
    <property type="entry name" value="AT26814P-RELATED"/>
    <property type="match status" value="1"/>
</dbReference>
<organism evidence="10 11">
    <name type="scientific">Dermatophagoides pteronyssinus</name>
    <name type="common">European house dust mite</name>
    <dbReference type="NCBI Taxonomy" id="6956"/>
    <lineage>
        <taxon>Eukaryota</taxon>
        <taxon>Metazoa</taxon>
        <taxon>Ecdysozoa</taxon>
        <taxon>Arthropoda</taxon>
        <taxon>Chelicerata</taxon>
        <taxon>Arachnida</taxon>
        <taxon>Acari</taxon>
        <taxon>Acariformes</taxon>
        <taxon>Sarcoptiformes</taxon>
        <taxon>Astigmata</taxon>
        <taxon>Psoroptidia</taxon>
        <taxon>Analgoidea</taxon>
        <taxon>Pyroglyphidae</taxon>
        <taxon>Dermatophagoidinae</taxon>
        <taxon>Dermatophagoides</taxon>
    </lineage>
</organism>
<name>A0ABQ8JGX8_DERPT</name>
<feature type="domain" description="Peptidase S1" evidence="9">
    <location>
        <begin position="174"/>
        <end position="402"/>
    </location>
</feature>
<evidence type="ECO:0000256" key="3">
    <source>
        <dbReference type="ARBA" id="ARBA00022801"/>
    </source>
</evidence>
<feature type="region of interest" description="Disordered" evidence="7">
    <location>
        <begin position="1"/>
        <end position="23"/>
    </location>
</feature>
<accession>A0ABQ8JGX8</accession>
<keyword evidence="4 6" id="KW-0720">Serine protease</keyword>
<keyword evidence="8" id="KW-1133">Transmembrane helix</keyword>
<comment type="caution">
    <text evidence="10">The sequence shown here is derived from an EMBL/GenBank/DDBJ whole genome shotgun (WGS) entry which is preliminary data.</text>
</comment>
<evidence type="ECO:0000256" key="4">
    <source>
        <dbReference type="ARBA" id="ARBA00022825"/>
    </source>
</evidence>
<evidence type="ECO:0000256" key="8">
    <source>
        <dbReference type="SAM" id="Phobius"/>
    </source>
</evidence>
<keyword evidence="5" id="KW-1015">Disulfide bond</keyword>
<reference evidence="10 11" key="2">
    <citation type="journal article" date="2022" name="Mol. Biol. Evol.">
        <title>Comparative Genomics Reveals Insights into the Divergent Evolution of Astigmatic Mites and Household Pest Adaptations.</title>
        <authorList>
            <person name="Xiong Q."/>
            <person name="Wan A.T."/>
            <person name="Liu X."/>
            <person name="Fung C.S."/>
            <person name="Xiao X."/>
            <person name="Malainual N."/>
            <person name="Hou J."/>
            <person name="Wang L."/>
            <person name="Wang M."/>
            <person name="Yang K.Y."/>
            <person name="Cui Y."/>
            <person name="Leung E.L."/>
            <person name="Nong W."/>
            <person name="Shin S.K."/>
            <person name="Au S.W."/>
            <person name="Jeong K.Y."/>
            <person name="Chew F.T."/>
            <person name="Hui J.H."/>
            <person name="Leung T.F."/>
            <person name="Tungtrongchitr A."/>
            <person name="Zhong N."/>
            <person name="Liu Z."/>
            <person name="Tsui S.K."/>
        </authorList>
    </citation>
    <scope>NUCLEOTIDE SEQUENCE [LARGE SCALE GENOMIC DNA]</scope>
    <source>
        <strain evidence="10">Derp</strain>
    </source>
</reference>
<dbReference type="InterPro" id="IPR043504">
    <property type="entry name" value="Peptidase_S1_PA_chymotrypsin"/>
</dbReference>
<evidence type="ECO:0000256" key="7">
    <source>
        <dbReference type="SAM" id="MobiDB-lite"/>
    </source>
</evidence>
<dbReference type="PRINTS" id="PR00722">
    <property type="entry name" value="CHYMOTRYPSIN"/>
</dbReference>
<dbReference type="PROSITE" id="PS50240">
    <property type="entry name" value="TRYPSIN_DOM"/>
    <property type="match status" value="1"/>
</dbReference>
<dbReference type="InterPro" id="IPR001314">
    <property type="entry name" value="Peptidase_S1A"/>
</dbReference>
<dbReference type="Proteomes" id="UP000887458">
    <property type="component" value="Unassembled WGS sequence"/>
</dbReference>
<dbReference type="EMBL" id="NJHN03000038">
    <property type="protein sequence ID" value="KAH9421692.1"/>
    <property type="molecule type" value="Genomic_DNA"/>
</dbReference>
<keyword evidence="11" id="KW-1185">Reference proteome</keyword>
<comment type="similarity">
    <text evidence="1">Belongs to the peptidase S1 family.</text>
</comment>
<dbReference type="InterPro" id="IPR033116">
    <property type="entry name" value="TRYPSIN_SER"/>
</dbReference>
<keyword evidence="2 6" id="KW-0645">Protease</keyword>
<evidence type="ECO:0000313" key="10">
    <source>
        <dbReference type="EMBL" id="KAH9421692.1"/>
    </source>
</evidence>
<proteinExistence type="inferred from homology"/>
<dbReference type="InterPro" id="IPR009003">
    <property type="entry name" value="Peptidase_S1_PA"/>
</dbReference>
<dbReference type="Pfam" id="PF00089">
    <property type="entry name" value="Trypsin"/>
    <property type="match status" value="1"/>
</dbReference>
<dbReference type="InterPro" id="IPR050430">
    <property type="entry name" value="Peptidase_S1"/>
</dbReference>